<feature type="signal peptide" evidence="2">
    <location>
        <begin position="1"/>
        <end position="20"/>
    </location>
</feature>
<accession>A0A7L9RUN7</accession>
<evidence type="ECO:0000256" key="1">
    <source>
        <dbReference type="SAM" id="Coils"/>
    </source>
</evidence>
<keyword evidence="1" id="KW-0175">Coiled coil</keyword>
<sequence>MKLLKTVLLSTSLLMSVPFAADAPVTAAAVSTARLDEVVATVKAFETYKGKNVEAVLRLLTRDAGFSLETLGLTADSKYVDVLKKLSTVLKDFKTQLADGQTRQAETAGLLATATAANTTLTADKAAAEAALVVANAKLEAVIAEKGVVDGQLAVASARVIELDAALVAETAAAETVGKKDADTIARLRSELAAAQEQVDALTAQAAALSTAEAKAEEAKQLKEKGLRALLAAQAGGTRAAVDEGAADADADNIDDLLEGFDALQTGAEADDDGASPQSLFGEGDLDDISPLRALGATGSPVTAAQIAELKAELATAQAATTASPYKGKGSAKKNTDAQAAAQAEVTRLTAELAALGVN</sequence>
<reference evidence="3 4" key="1">
    <citation type="submission" date="2020-06" db="EMBL/GenBank/DDBJ databases">
        <title>The endosymbiont of the kinetoplastid Bodo saltans is a Paracaedibacter-like alpha-proteobacterium possessing a putative toxin-antitoxin system.</title>
        <authorList>
            <person name="Midha S."/>
            <person name="Rigden D.J."/>
            <person name="Siozios S."/>
            <person name="Hurst G.D.D."/>
            <person name="Jackson A.P."/>
        </authorList>
    </citation>
    <scope>NUCLEOTIDE SEQUENCE [LARGE SCALE GENOMIC DNA]</scope>
    <source>
        <strain evidence="3">Lake Konstanz</strain>
    </source>
</reference>
<proteinExistence type="predicted"/>
<dbReference type="Proteomes" id="UP000594001">
    <property type="component" value="Chromosome"/>
</dbReference>
<evidence type="ECO:0000256" key="2">
    <source>
        <dbReference type="SAM" id="SignalP"/>
    </source>
</evidence>
<dbReference type="RefSeq" id="WP_350331892.1">
    <property type="nucleotide sequence ID" value="NZ_CP054719.1"/>
</dbReference>
<protein>
    <submittedName>
        <fullName evidence="3">Uncharacterized protein</fullName>
    </submittedName>
</protein>
<keyword evidence="2" id="KW-0732">Signal</keyword>
<gene>
    <name evidence="3" type="ORF">CPBP_01132</name>
</gene>
<evidence type="ECO:0000313" key="4">
    <source>
        <dbReference type="Proteomes" id="UP000594001"/>
    </source>
</evidence>
<keyword evidence="4" id="KW-1185">Reference proteome</keyword>
<dbReference type="KEGG" id="pbal:CPBP_01132"/>
<organism evidence="3 4">
    <name type="scientific">Candidatus Bodocaedibacter vickermanii</name>
    <dbReference type="NCBI Taxonomy" id="2741701"/>
    <lineage>
        <taxon>Bacteria</taxon>
        <taxon>Pseudomonadati</taxon>
        <taxon>Pseudomonadota</taxon>
        <taxon>Alphaproteobacteria</taxon>
        <taxon>Holosporales</taxon>
        <taxon>Candidatus Paracaedibacteraceae</taxon>
        <taxon>Candidatus Bodocaedibacter</taxon>
    </lineage>
</organism>
<name>A0A7L9RUN7_9PROT</name>
<dbReference type="EMBL" id="CP054719">
    <property type="protein sequence ID" value="QOL20340.1"/>
    <property type="molecule type" value="Genomic_DNA"/>
</dbReference>
<evidence type="ECO:0000313" key="3">
    <source>
        <dbReference type="EMBL" id="QOL20340.1"/>
    </source>
</evidence>
<feature type="chain" id="PRO_5032454876" evidence="2">
    <location>
        <begin position="21"/>
        <end position="359"/>
    </location>
</feature>
<feature type="coiled-coil region" evidence="1">
    <location>
        <begin position="185"/>
        <end position="212"/>
    </location>
</feature>
<dbReference type="AlphaFoldDB" id="A0A7L9RUN7"/>